<dbReference type="EMBL" id="JAENIG010000002">
    <property type="protein sequence ID" value="MBK1854047.1"/>
    <property type="molecule type" value="Genomic_DNA"/>
</dbReference>
<dbReference type="InterPro" id="IPR011051">
    <property type="entry name" value="RmlC_Cupin_sf"/>
</dbReference>
<evidence type="ECO:0000256" key="8">
    <source>
        <dbReference type="PIRSR" id="PIRSR600888-3"/>
    </source>
</evidence>
<dbReference type="InterPro" id="IPR014710">
    <property type="entry name" value="RmlC-like_jellyroll"/>
</dbReference>
<reference evidence="9" key="1">
    <citation type="submission" date="2021-01" db="EMBL/GenBank/DDBJ databases">
        <title>Modified the classification status of verrucomicrobia.</title>
        <authorList>
            <person name="Feng X."/>
        </authorList>
    </citation>
    <scope>NUCLEOTIDE SEQUENCE</scope>
    <source>
        <strain evidence="9">5K15</strain>
    </source>
</reference>
<evidence type="ECO:0000256" key="5">
    <source>
        <dbReference type="ARBA" id="ARBA00029758"/>
    </source>
</evidence>
<dbReference type="InterPro" id="IPR000888">
    <property type="entry name" value="RmlC-like"/>
</dbReference>
<dbReference type="RefSeq" id="WP_309488654.1">
    <property type="nucleotide sequence ID" value="NZ_JAENIG010000002.1"/>
</dbReference>
<comment type="function">
    <text evidence="2">Catalyzes the epimerization of the C3' and C5'positions of dTDP-6-deoxy-D-xylo-4-hexulose, forming dTDP-6-deoxy-L-lyxo-4-hexulose.</text>
</comment>
<evidence type="ECO:0000313" key="10">
    <source>
        <dbReference type="Proteomes" id="UP000634206"/>
    </source>
</evidence>
<evidence type="ECO:0000313" key="9">
    <source>
        <dbReference type="EMBL" id="MBK1854047.1"/>
    </source>
</evidence>
<evidence type="ECO:0000256" key="4">
    <source>
        <dbReference type="ARBA" id="ARBA00019595"/>
    </source>
</evidence>
<dbReference type="SUPFAM" id="SSF51182">
    <property type="entry name" value="RmlC-like cupins"/>
    <property type="match status" value="1"/>
</dbReference>
<accession>A0AAE2SAV8</accession>
<comment type="caution">
    <text evidence="9">The sequence shown here is derived from an EMBL/GenBank/DDBJ whole genome shotgun (WGS) entry which is preliminary data.</text>
</comment>
<evidence type="ECO:0000256" key="6">
    <source>
        <dbReference type="ARBA" id="ARBA00031424"/>
    </source>
</evidence>
<name>A0AAE2SAV8_9BACT</name>
<dbReference type="GO" id="GO:0019305">
    <property type="term" value="P:dTDP-rhamnose biosynthetic process"/>
    <property type="evidence" value="ECO:0007669"/>
    <property type="project" value="TreeGrafter"/>
</dbReference>
<proteinExistence type="predicted"/>
<dbReference type="PANTHER" id="PTHR21047">
    <property type="entry name" value="DTDP-6-DEOXY-D-GLUCOSE-3,5 EPIMERASE"/>
    <property type="match status" value="1"/>
</dbReference>
<comment type="catalytic activity">
    <reaction evidence="1">
        <text>dTDP-4-dehydro-6-deoxy-alpha-D-glucose = dTDP-4-dehydro-beta-L-rhamnose</text>
        <dbReference type="Rhea" id="RHEA:16969"/>
        <dbReference type="ChEBI" id="CHEBI:57649"/>
        <dbReference type="ChEBI" id="CHEBI:62830"/>
        <dbReference type="EC" id="5.1.3.13"/>
    </reaction>
</comment>
<dbReference type="AlphaFoldDB" id="A0AAE2SAV8"/>
<dbReference type="EC" id="5.1.3.13" evidence="3"/>
<feature type="site" description="Participates in a stacking interaction with the thymidine ring of dTDP-4-oxo-6-deoxyglucose" evidence="8">
    <location>
        <position position="135"/>
    </location>
</feature>
<dbReference type="Gene3D" id="2.60.120.10">
    <property type="entry name" value="Jelly Rolls"/>
    <property type="match status" value="1"/>
</dbReference>
<dbReference type="Proteomes" id="UP000634206">
    <property type="component" value="Unassembled WGS sequence"/>
</dbReference>
<dbReference type="Pfam" id="PF00908">
    <property type="entry name" value="dTDP_sugar_isom"/>
    <property type="match status" value="1"/>
</dbReference>
<dbReference type="GO" id="GO:0005829">
    <property type="term" value="C:cytosol"/>
    <property type="evidence" value="ECO:0007669"/>
    <property type="project" value="TreeGrafter"/>
</dbReference>
<dbReference type="GO" id="GO:0000271">
    <property type="term" value="P:polysaccharide biosynthetic process"/>
    <property type="evidence" value="ECO:0007669"/>
    <property type="project" value="TreeGrafter"/>
</dbReference>
<dbReference type="PANTHER" id="PTHR21047:SF2">
    <property type="entry name" value="THYMIDINE DIPHOSPHO-4-KETO-RHAMNOSE 3,5-EPIMERASE"/>
    <property type="match status" value="1"/>
</dbReference>
<evidence type="ECO:0000256" key="2">
    <source>
        <dbReference type="ARBA" id="ARBA00001997"/>
    </source>
</evidence>
<keyword evidence="10" id="KW-1185">Reference proteome</keyword>
<sequence length="186" mass="20852">MKSYLVKGQVIEGVDLANCQMHKDDRGSFTEVFQDSWGTAIDPCQWSVVSSEANVFRGCHIHLRHDEYFCLLSGEASVGLRDERPDSPTFGHWQLYRLFGADLAALTFPVGIVHGWYFHTPSMHLQAVSESYVDYGADDNIGVHWADPALEIPWEFSDPVIAQRAAEFGSLENLRSEVEALRGSMS</sequence>
<evidence type="ECO:0000256" key="7">
    <source>
        <dbReference type="ARBA" id="ARBA00033311"/>
    </source>
</evidence>
<protein>
    <recommendedName>
        <fullName evidence="4">dTDP-4-dehydrorhamnose 3,5-epimerase</fullName>
        <ecNumber evidence="3">5.1.3.13</ecNumber>
    </recommendedName>
    <alternativeName>
        <fullName evidence="6">Thymidine diphospho-4-keto-rhamnose 3,5-epimerase</fullName>
    </alternativeName>
    <alternativeName>
        <fullName evidence="5">dTDP-4-keto-6-deoxyglucose 3,5-epimerase</fullName>
    </alternativeName>
    <alternativeName>
        <fullName evidence="7">dTDP-6-deoxy-D-xylo-4-hexulose 3,5-epimerase</fullName>
    </alternativeName>
</protein>
<dbReference type="GO" id="GO:0008830">
    <property type="term" value="F:dTDP-4-dehydrorhamnose 3,5-epimerase activity"/>
    <property type="evidence" value="ECO:0007669"/>
    <property type="project" value="UniProtKB-EC"/>
</dbReference>
<evidence type="ECO:0000256" key="1">
    <source>
        <dbReference type="ARBA" id="ARBA00001298"/>
    </source>
</evidence>
<organism evidence="9 10">
    <name type="scientific">Oceaniferula flava</name>
    <dbReference type="NCBI Taxonomy" id="2800421"/>
    <lineage>
        <taxon>Bacteria</taxon>
        <taxon>Pseudomonadati</taxon>
        <taxon>Verrucomicrobiota</taxon>
        <taxon>Verrucomicrobiia</taxon>
        <taxon>Verrucomicrobiales</taxon>
        <taxon>Verrucomicrobiaceae</taxon>
        <taxon>Oceaniferula</taxon>
    </lineage>
</organism>
<gene>
    <name evidence="9" type="ORF">JIN83_03700</name>
</gene>
<evidence type="ECO:0000256" key="3">
    <source>
        <dbReference type="ARBA" id="ARBA00012098"/>
    </source>
</evidence>